<evidence type="ECO:0000256" key="5">
    <source>
        <dbReference type="ARBA" id="ARBA00022490"/>
    </source>
</evidence>
<dbReference type="EMBL" id="JI175434">
    <property type="protein sequence ID" value="ADY47105.1"/>
    <property type="molecule type" value="mRNA"/>
</dbReference>
<evidence type="ECO:0000256" key="10">
    <source>
        <dbReference type="ARBA" id="ARBA00023002"/>
    </source>
</evidence>
<protein>
    <recommendedName>
        <fullName evidence="11">Cyanocobalamin reductase (cyanide-eliminating)</fullName>
    </recommendedName>
</protein>
<reference evidence="12" key="1">
    <citation type="journal article" date="2011" name="Genome Res.">
        <title>Deep small RNA sequencing from the nematode Ascaris reveals conservation, functional diversification, and novel developmental profiles.</title>
        <authorList>
            <person name="Wang J."/>
            <person name="Czech B."/>
            <person name="Crunk A."/>
            <person name="Wallace A."/>
            <person name="Mitreva M."/>
            <person name="Hannon G.J."/>
            <person name="Davis R.E."/>
        </authorList>
    </citation>
    <scope>NUCLEOTIDE SEQUENCE</scope>
</reference>
<keyword evidence="9" id="KW-0521">NADP</keyword>
<dbReference type="InterPro" id="IPR032037">
    <property type="entry name" value="MMACHC"/>
</dbReference>
<keyword evidence="6" id="KW-0285">Flavoprotein</keyword>
<evidence type="ECO:0000313" key="12">
    <source>
        <dbReference type="EMBL" id="ADY47105.1"/>
    </source>
</evidence>
<dbReference type="AlphaFoldDB" id="F1LAF1"/>
<keyword evidence="8" id="KW-0274">FAD</keyword>
<evidence type="ECO:0000256" key="9">
    <source>
        <dbReference type="ARBA" id="ARBA00022857"/>
    </source>
</evidence>
<evidence type="ECO:0000256" key="8">
    <source>
        <dbReference type="ARBA" id="ARBA00022827"/>
    </source>
</evidence>
<dbReference type="GO" id="GO:0009235">
    <property type="term" value="P:cobalamin metabolic process"/>
    <property type="evidence" value="ECO:0007669"/>
    <property type="project" value="TreeGrafter"/>
</dbReference>
<evidence type="ECO:0000256" key="7">
    <source>
        <dbReference type="ARBA" id="ARBA00022643"/>
    </source>
</evidence>
<keyword evidence="5" id="KW-0963">Cytoplasm</keyword>
<evidence type="ECO:0000256" key="2">
    <source>
        <dbReference type="ARBA" id="ARBA00001974"/>
    </source>
</evidence>
<dbReference type="GO" id="GO:0032451">
    <property type="term" value="F:demethylase activity"/>
    <property type="evidence" value="ECO:0007669"/>
    <property type="project" value="TreeGrafter"/>
</dbReference>
<organism evidence="12">
    <name type="scientific">Ascaris suum</name>
    <name type="common">Pig roundworm</name>
    <name type="synonym">Ascaris lumbricoides</name>
    <dbReference type="NCBI Taxonomy" id="6253"/>
    <lineage>
        <taxon>Eukaryota</taxon>
        <taxon>Metazoa</taxon>
        <taxon>Ecdysozoa</taxon>
        <taxon>Nematoda</taxon>
        <taxon>Chromadorea</taxon>
        <taxon>Rhabditida</taxon>
        <taxon>Spirurina</taxon>
        <taxon>Ascaridomorpha</taxon>
        <taxon>Ascaridoidea</taxon>
        <taxon>Ascarididae</taxon>
        <taxon>Ascaris</taxon>
    </lineage>
</organism>
<evidence type="ECO:0000256" key="1">
    <source>
        <dbReference type="ARBA" id="ARBA00001917"/>
    </source>
</evidence>
<keyword evidence="10" id="KW-0560">Oxidoreductase</keyword>
<evidence type="ECO:0000256" key="3">
    <source>
        <dbReference type="ARBA" id="ARBA00004496"/>
    </source>
</evidence>
<accession>F1LAF1</accession>
<dbReference type="GO" id="GO:0071949">
    <property type="term" value="F:FAD binding"/>
    <property type="evidence" value="ECO:0007669"/>
    <property type="project" value="TreeGrafter"/>
</dbReference>
<dbReference type="GO" id="GO:0033787">
    <property type="term" value="F:cyanocobalamin reductase (cyanide-eliminating) (NADP+) activity"/>
    <property type="evidence" value="ECO:0007669"/>
    <property type="project" value="TreeGrafter"/>
</dbReference>
<dbReference type="PANTHER" id="PTHR31457">
    <property type="entry name" value="METHYLMALONIC ACIDURIA AND HOMOCYSTINURIA TYPE C PROTEIN"/>
    <property type="match status" value="1"/>
</dbReference>
<dbReference type="Pfam" id="PF16690">
    <property type="entry name" value="MMACHC"/>
    <property type="match status" value="1"/>
</dbReference>
<dbReference type="CDD" id="cd12959">
    <property type="entry name" value="MMACHC-like"/>
    <property type="match status" value="1"/>
</dbReference>
<name>F1LAF1_ASCSU</name>
<evidence type="ECO:0000256" key="4">
    <source>
        <dbReference type="ARBA" id="ARBA00007762"/>
    </source>
</evidence>
<comment type="subcellular location">
    <subcellularLocation>
        <location evidence="3">Cytoplasm</location>
    </subcellularLocation>
</comment>
<comment type="cofactor">
    <cofactor evidence="2">
        <name>FAD</name>
        <dbReference type="ChEBI" id="CHEBI:57692"/>
    </cofactor>
</comment>
<evidence type="ECO:0000256" key="11">
    <source>
        <dbReference type="ARBA" id="ARBA00031313"/>
    </source>
</evidence>
<comment type="similarity">
    <text evidence="4">Belongs to the MMACHC family.</text>
</comment>
<dbReference type="GO" id="GO:0005737">
    <property type="term" value="C:cytoplasm"/>
    <property type="evidence" value="ECO:0007669"/>
    <property type="project" value="UniProtKB-SubCell"/>
</dbReference>
<proteinExistence type="evidence at transcript level"/>
<dbReference type="PANTHER" id="PTHR31457:SF2">
    <property type="entry name" value="CYANOCOBALAMIN REDUCTASE _ ALKYLCOBALAMIN DEALKYLASE"/>
    <property type="match status" value="1"/>
</dbReference>
<evidence type="ECO:0000256" key="6">
    <source>
        <dbReference type="ARBA" id="ARBA00022630"/>
    </source>
</evidence>
<comment type="cofactor">
    <cofactor evidence="1">
        <name>FMN</name>
        <dbReference type="ChEBI" id="CHEBI:58210"/>
    </cofactor>
</comment>
<sequence>MLLNSSFCCSVYRELSVLMAPFSTAIHLYFASTSSSSTGHITRSSLRRFIQRTGAAFFSSHISFSSDESKIFDTLHELLAECDGFEWHHFKVGSYNAVVQKGVQLRFDDDVMAVVVLNTPSFFENTYKKWLQKQYKSGESMETFMKKIGSNPIRSFFLSRFAQIENRLLPIRAVSICDFEPLHDRLPLVSLPVCGHISGAAYFYRVKEATDPITGKKKLHMGLSLHPKYGGHFSFRGVIVFPDVRLPATYKEKLPLKTLDTEEKIDEALELFNEHYYDNRYRNCGNPVETYSELQLKYFSTPPEQRWPLIAHWFRS</sequence>
<keyword evidence="7" id="KW-0288">FMN</keyword>